<accession>A0ACC2JLR2</accession>
<dbReference type="EMBL" id="JAPUUL010001098">
    <property type="protein sequence ID" value="KAJ8128350.1"/>
    <property type="molecule type" value="Genomic_DNA"/>
</dbReference>
<sequence length="203" mass="23032">MWLPNTVNSGSQAAGAGDSSEEQKLPRLVSHVFSSTPSGQLPALWHNRIVHPLPTAVAVECLFTRFALTILSPSIFNTFLPSTSAPRRLLLWNGKKDEYEIEEASPEVCSKLWKNAQSRSPQMRSANDITNNLLLEEMPSLRDSTYLRTNISREGNRYGAQPRSAAQGEKRRPRKRRRDMEVEDFEESDRPRMKREVPLTPSI</sequence>
<organism evidence="1 2">
    <name type="scientific">Lasiodiplodia mahajangana</name>
    <dbReference type="NCBI Taxonomy" id="1108764"/>
    <lineage>
        <taxon>Eukaryota</taxon>
        <taxon>Fungi</taxon>
        <taxon>Dikarya</taxon>
        <taxon>Ascomycota</taxon>
        <taxon>Pezizomycotina</taxon>
        <taxon>Dothideomycetes</taxon>
        <taxon>Dothideomycetes incertae sedis</taxon>
        <taxon>Botryosphaeriales</taxon>
        <taxon>Botryosphaeriaceae</taxon>
        <taxon>Lasiodiplodia</taxon>
    </lineage>
</organism>
<protein>
    <submittedName>
        <fullName evidence="1">Uncharacterized protein</fullName>
    </submittedName>
</protein>
<evidence type="ECO:0000313" key="2">
    <source>
        <dbReference type="Proteomes" id="UP001153332"/>
    </source>
</evidence>
<gene>
    <name evidence="1" type="ORF">O1611_g5284</name>
</gene>
<dbReference type="Proteomes" id="UP001153332">
    <property type="component" value="Unassembled WGS sequence"/>
</dbReference>
<comment type="caution">
    <text evidence="1">The sequence shown here is derived from an EMBL/GenBank/DDBJ whole genome shotgun (WGS) entry which is preliminary data.</text>
</comment>
<proteinExistence type="predicted"/>
<evidence type="ECO:0000313" key="1">
    <source>
        <dbReference type="EMBL" id="KAJ8128350.1"/>
    </source>
</evidence>
<name>A0ACC2JLR2_9PEZI</name>
<reference evidence="1" key="1">
    <citation type="submission" date="2022-12" db="EMBL/GenBank/DDBJ databases">
        <title>Genome Sequence of Lasiodiplodia mahajangana.</title>
        <authorList>
            <person name="Buettner E."/>
        </authorList>
    </citation>
    <scope>NUCLEOTIDE SEQUENCE</scope>
    <source>
        <strain evidence="1">VT137</strain>
    </source>
</reference>
<keyword evidence="2" id="KW-1185">Reference proteome</keyword>